<comment type="caution">
    <text evidence="2">The sequence shown here is derived from an EMBL/GenBank/DDBJ whole genome shotgun (WGS) entry which is preliminary data.</text>
</comment>
<keyword evidence="2" id="KW-0378">Hydrolase</keyword>
<keyword evidence="2" id="KW-0255">Endonuclease</keyword>
<dbReference type="SMART" id="SM00507">
    <property type="entry name" value="HNHc"/>
    <property type="match status" value="1"/>
</dbReference>
<dbReference type="Pfam" id="PF14279">
    <property type="entry name" value="HNH_5"/>
    <property type="match status" value="1"/>
</dbReference>
<proteinExistence type="predicted"/>
<protein>
    <submittedName>
        <fullName evidence="2">HNH endonuclease</fullName>
    </submittedName>
</protein>
<keyword evidence="2" id="KW-0540">Nuclease</keyword>
<dbReference type="InterPro" id="IPR003615">
    <property type="entry name" value="HNH_nuc"/>
</dbReference>
<evidence type="ECO:0000313" key="2">
    <source>
        <dbReference type="EMBL" id="MEP0816898.1"/>
    </source>
</evidence>
<dbReference type="RefSeq" id="WP_242017019.1">
    <property type="nucleotide sequence ID" value="NZ_JAMPKM010000003.1"/>
</dbReference>
<evidence type="ECO:0000313" key="3">
    <source>
        <dbReference type="Proteomes" id="UP001464891"/>
    </source>
</evidence>
<dbReference type="Proteomes" id="UP001464891">
    <property type="component" value="Unassembled WGS sequence"/>
</dbReference>
<dbReference type="CDD" id="cd00085">
    <property type="entry name" value="HNHc"/>
    <property type="match status" value="1"/>
</dbReference>
<evidence type="ECO:0000259" key="1">
    <source>
        <dbReference type="SMART" id="SM00507"/>
    </source>
</evidence>
<dbReference type="Gene3D" id="1.10.30.50">
    <property type="match status" value="1"/>
</dbReference>
<name>A0ABV0J547_9CYAN</name>
<dbReference type="PANTHER" id="PTHR33877:SF2">
    <property type="entry name" value="OS07G0170200 PROTEIN"/>
    <property type="match status" value="1"/>
</dbReference>
<organism evidence="2 3">
    <name type="scientific">Trichocoleus desertorum GB2-A4</name>
    <dbReference type="NCBI Taxonomy" id="2933944"/>
    <lineage>
        <taxon>Bacteria</taxon>
        <taxon>Bacillati</taxon>
        <taxon>Cyanobacteriota</taxon>
        <taxon>Cyanophyceae</taxon>
        <taxon>Leptolyngbyales</taxon>
        <taxon>Trichocoleusaceae</taxon>
        <taxon>Trichocoleus</taxon>
    </lineage>
</organism>
<accession>A0ABV0J547</accession>
<sequence length="171" mass="19471">MTTSVLDQSVVVFSKNYLPLSRINIKRAISLLVIGKAEPMLLEDTAEDTAGWQVRSPNAIFYVPNHIRLTVASTERLWKIPAVSRREILRRDHHTCQYCGSTKRLTIDHILPRSKGGKHTWDNVVIACERCNQHKGDRTPHEAGMTLRTKPKAPIHPTIAFAEQFWQAHTD</sequence>
<dbReference type="GO" id="GO:0004519">
    <property type="term" value="F:endonuclease activity"/>
    <property type="evidence" value="ECO:0007669"/>
    <property type="project" value="UniProtKB-KW"/>
</dbReference>
<feature type="domain" description="HNH nuclease" evidence="1">
    <location>
        <begin position="83"/>
        <end position="133"/>
    </location>
</feature>
<dbReference type="PANTHER" id="PTHR33877">
    <property type="entry name" value="SLL1193 PROTEIN"/>
    <property type="match status" value="1"/>
</dbReference>
<reference evidence="2 3" key="1">
    <citation type="submission" date="2022-04" db="EMBL/GenBank/DDBJ databases">
        <title>Positive selection, recombination, and allopatry shape intraspecific diversity of widespread and dominant cyanobacteria.</title>
        <authorList>
            <person name="Wei J."/>
            <person name="Shu W."/>
            <person name="Hu C."/>
        </authorList>
    </citation>
    <scope>NUCLEOTIDE SEQUENCE [LARGE SCALE GENOMIC DNA]</scope>
    <source>
        <strain evidence="2 3">GB2-A4</strain>
    </source>
</reference>
<gene>
    <name evidence="2" type="ORF">NC998_07290</name>
</gene>
<dbReference type="InterPro" id="IPR029471">
    <property type="entry name" value="HNH_5"/>
</dbReference>
<dbReference type="EMBL" id="JAMPKM010000003">
    <property type="protein sequence ID" value="MEP0816898.1"/>
    <property type="molecule type" value="Genomic_DNA"/>
</dbReference>
<keyword evidence="3" id="KW-1185">Reference proteome</keyword>
<dbReference type="InterPro" id="IPR052892">
    <property type="entry name" value="NA-targeting_endonuclease"/>
</dbReference>